<feature type="compositionally biased region" description="Pro residues" evidence="3">
    <location>
        <begin position="777"/>
        <end position="786"/>
    </location>
</feature>
<dbReference type="GO" id="GO:0007009">
    <property type="term" value="P:plasma membrane organization"/>
    <property type="evidence" value="ECO:0007669"/>
    <property type="project" value="InterPro"/>
</dbReference>
<keyword evidence="7" id="KW-1185">Reference proteome</keyword>
<dbReference type="SMR" id="A0A3R7SL76"/>
<evidence type="ECO:0000259" key="5">
    <source>
        <dbReference type="PROSITE" id="PS51338"/>
    </source>
</evidence>
<dbReference type="OrthoDB" id="3800937at2759"/>
<feature type="domain" description="IMD" evidence="5">
    <location>
        <begin position="1"/>
        <end position="88"/>
    </location>
</feature>
<evidence type="ECO:0000313" key="7">
    <source>
        <dbReference type="Proteomes" id="UP000283509"/>
    </source>
</evidence>
<dbReference type="EMBL" id="QCYY01003077">
    <property type="protein sequence ID" value="ROT65531.1"/>
    <property type="molecule type" value="Genomic_DNA"/>
</dbReference>
<feature type="region of interest" description="Disordered" evidence="3">
    <location>
        <begin position="664"/>
        <end position="739"/>
    </location>
</feature>
<feature type="region of interest" description="Disordered" evidence="3">
    <location>
        <begin position="265"/>
        <end position="315"/>
    </location>
</feature>
<feature type="region of interest" description="Disordered" evidence="3">
    <location>
        <begin position="753"/>
        <end position="853"/>
    </location>
</feature>
<evidence type="ECO:0000256" key="3">
    <source>
        <dbReference type="SAM" id="MobiDB-lite"/>
    </source>
</evidence>
<feature type="region of interest" description="Disordered" evidence="3">
    <location>
        <begin position="400"/>
        <end position="500"/>
    </location>
</feature>
<keyword evidence="1 2" id="KW-0728">SH3 domain</keyword>
<accession>A0A3R7SL76</accession>
<dbReference type="GO" id="GO:0005829">
    <property type="term" value="C:cytosol"/>
    <property type="evidence" value="ECO:0007669"/>
    <property type="project" value="TreeGrafter"/>
</dbReference>
<dbReference type="GO" id="GO:0051764">
    <property type="term" value="P:actin crosslink formation"/>
    <property type="evidence" value="ECO:0007669"/>
    <property type="project" value="TreeGrafter"/>
</dbReference>
<dbReference type="Pfam" id="PF14604">
    <property type="entry name" value="SH3_9"/>
    <property type="match status" value="1"/>
</dbReference>
<dbReference type="PANTHER" id="PTHR14206">
    <property type="entry name" value="BRAIN-SPECIFIC ANGIOGENESIS INHIBITOR 1-ASSOCIATED PROTEIN 2"/>
    <property type="match status" value="1"/>
</dbReference>
<dbReference type="InterPro" id="IPR027681">
    <property type="entry name" value="IRSp53/IRTKS/Pinkbar"/>
</dbReference>
<evidence type="ECO:0000256" key="2">
    <source>
        <dbReference type="PROSITE-ProRule" id="PRU00192"/>
    </source>
</evidence>
<dbReference type="InterPro" id="IPR013606">
    <property type="entry name" value="I-BAR_dom"/>
</dbReference>
<dbReference type="PANTHER" id="PTHR14206:SF7">
    <property type="entry name" value="INSULIN RECEPTOR SUBSTRATE 53 KDA, ISOFORM A"/>
    <property type="match status" value="1"/>
</dbReference>
<dbReference type="PROSITE" id="PS50002">
    <property type="entry name" value="SH3"/>
    <property type="match status" value="1"/>
</dbReference>
<dbReference type="GO" id="GO:0030838">
    <property type="term" value="P:positive regulation of actin filament polymerization"/>
    <property type="evidence" value="ECO:0007669"/>
    <property type="project" value="TreeGrafter"/>
</dbReference>
<protein>
    <recommendedName>
        <fullName evidence="8">SH3 domain-containing protein</fullName>
    </recommendedName>
</protein>
<evidence type="ECO:0000259" key="4">
    <source>
        <dbReference type="PROSITE" id="PS50002"/>
    </source>
</evidence>
<dbReference type="SUPFAM" id="SSF103657">
    <property type="entry name" value="BAR/IMD domain-like"/>
    <property type="match status" value="1"/>
</dbReference>
<dbReference type="SMART" id="SM00326">
    <property type="entry name" value="SH3"/>
    <property type="match status" value="1"/>
</dbReference>
<gene>
    <name evidence="6" type="ORF">C7M84_016493</name>
</gene>
<feature type="compositionally biased region" description="Polar residues" evidence="3">
    <location>
        <begin position="815"/>
        <end position="830"/>
    </location>
</feature>
<dbReference type="Gene3D" id="1.20.1270.60">
    <property type="entry name" value="Arfaptin homology (AH) domain/BAR domain"/>
    <property type="match status" value="1"/>
</dbReference>
<evidence type="ECO:0008006" key="8">
    <source>
        <dbReference type="Google" id="ProtNLM"/>
    </source>
</evidence>
<dbReference type="InterPro" id="IPR001452">
    <property type="entry name" value="SH3_domain"/>
</dbReference>
<feature type="region of interest" description="Disordered" evidence="3">
    <location>
        <begin position="602"/>
        <end position="621"/>
    </location>
</feature>
<sequence length="918" mass="101051">MNLRNEPEQVTALGEEHQRVWAPAVTQERRRYGFILERQCSLAKHYLAYHGKGSSLLQHTLDKWQEVSKTRETLPDRIQCMLPTSRPRDTEGIYSTPLCLDDDAMSVTSQMRKARSVDASCLDLSSIVDEMPSRPITRARSEFNLDHRTTPDTLMHRRSMAVPEDSSRRAMARALYPYSPSGDNQLSFVEMDLIALIGEKNKGWQYGENLRTQRCGWFPVAYTELLHEEDDSALGFPPWRLYHKNHISTGDLCLIPPPSSPLLHGCSSTMASQLNSRGSVEDPQPTPAGAEEPPAGPGLSQHAHAQPYHRFPSKHRPSIASMTQVSWLESLPQVRAASPAAASHASASTSASSVPVPQSSSSAKSSHVASSQETLRTCTSMSSSVNTVLFNHAILEPPSARVSAPTIKKSTSQPQPHAKAGSNPFTSSGSLTTGSSMTLSRSFTTGAGSSHLSTRFQKRGSGNASFHSSDDSGFSNESGSIRPPMNPEADYSDDDLNGLVPHSMNSLSSRWLRSSTTPPFNTEPVSLPCLLSPESCHSSDQQSFQYIAGDQDATMTLPTPGRKSKSDSVKHRDLSLPSLSIDHFVTLARRKTTRASPCAQKIAAQRERGRSQERGRRTVRRSSSLLCLGMDSCRGIPDDLQSADYEDVWSEDWRHSSLVDVSLDIPDPPSFQPPAPPTPASTRPTVDYSIRPPMPLPHDDPNPSPRSCSNTRQSESSQQNSNSSSGNSTLTGSDEEDNEEEIYMVVSDHRCEMRKTQMRKQVSRSLTWASPAHRRSPPPPPLPMSNPPSSAASSTSTKVTQIRRSHASPRRPDASQPSSAPHSTPPSQAAETPPLPPRRTQRPPCPLPKESRRQPVDRLLMPWQYGSEVNILNYSDYMNRRLKYPEGVSRIDQQSFTTGNLCGPWYDLWADDPSVADV</sequence>
<proteinExistence type="predicted"/>
<organism evidence="6 7">
    <name type="scientific">Penaeus vannamei</name>
    <name type="common">Whiteleg shrimp</name>
    <name type="synonym">Litopenaeus vannamei</name>
    <dbReference type="NCBI Taxonomy" id="6689"/>
    <lineage>
        <taxon>Eukaryota</taxon>
        <taxon>Metazoa</taxon>
        <taxon>Ecdysozoa</taxon>
        <taxon>Arthropoda</taxon>
        <taxon>Crustacea</taxon>
        <taxon>Multicrustacea</taxon>
        <taxon>Malacostraca</taxon>
        <taxon>Eumalacostraca</taxon>
        <taxon>Eucarida</taxon>
        <taxon>Decapoda</taxon>
        <taxon>Dendrobranchiata</taxon>
        <taxon>Penaeoidea</taxon>
        <taxon>Penaeidae</taxon>
        <taxon>Penaeus</taxon>
    </lineage>
</organism>
<evidence type="ECO:0000313" key="6">
    <source>
        <dbReference type="EMBL" id="ROT65531.1"/>
    </source>
</evidence>
<feature type="compositionally biased region" description="Low complexity" evidence="3">
    <location>
        <begin position="426"/>
        <end position="442"/>
    </location>
</feature>
<dbReference type="InterPro" id="IPR027267">
    <property type="entry name" value="AH/BAR_dom_sf"/>
</dbReference>
<dbReference type="Gene3D" id="2.30.30.40">
    <property type="entry name" value="SH3 Domains"/>
    <property type="match status" value="1"/>
</dbReference>
<dbReference type="GO" id="GO:0051017">
    <property type="term" value="P:actin filament bundle assembly"/>
    <property type="evidence" value="ECO:0007669"/>
    <property type="project" value="TreeGrafter"/>
</dbReference>
<reference evidence="6 7" key="1">
    <citation type="submission" date="2018-04" db="EMBL/GenBank/DDBJ databases">
        <authorList>
            <person name="Zhang X."/>
            <person name="Yuan J."/>
            <person name="Li F."/>
            <person name="Xiang J."/>
        </authorList>
    </citation>
    <scope>NUCLEOTIDE SEQUENCE [LARGE SCALE GENOMIC DNA]</scope>
    <source>
        <tissue evidence="6">Muscle</tissue>
    </source>
</reference>
<evidence type="ECO:0000256" key="1">
    <source>
        <dbReference type="ARBA" id="ARBA00022443"/>
    </source>
</evidence>
<dbReference type="GO" id="GO:0005654">
    <property type="term" value="C:nucleoplasm"/>
    <property type="evidence" value="ECO:0007669"/>
    <property type="project" value="TreeGrafter"/>
</dbReference>
<feature type="compositionally biased region" description="Low complexity" evidence="3">
    <location>
        <begin position="787"/>
        <end position="796"/>
    </location>
</feature>
<dbReference type="InterPro" id="IPR036028">
    <property type="entry name" value="SH3-like_dom_sf"/>
</dbReference>
<dbReference type="PROSITE" id="PS51338">
    <property type="entry name" value="IMD"/>
    <property type="match status" value="1"/>
</dbReference>
<comment type="caution">
    <text evidence="6">The sequence shown here is derived from an EMBL/GenBank/DDBJ whole genome shotgun (WGS) entry which is preliminary data.</text>
</comment>
<name>A0A3R7SL76_PENVA</name>
<dbReference type="AlphaFoldDB" id="A0A3R7SL76"/>
<feature type="compositionally biased region" description="Polar residues" evidence="3">
    <location>
        <begin position="266"/>
        <end position="278"/>
    </location>
</feature>
<feature type="compositionally biased region" description="Pro residues" evidence="3">
    <location>
        <begin position="666"/>
        <end position="679"/>
    </location>
</feature>
<feature type="domain" description="SH3" evidence="4">
    <location>
        <begin position="167"/>
        <end position="228"/>
    </location>
</feature>
<reference evidence="6 7" key="2">
    <citation type="submission" date="2019-01" db="EMBL/GenBank/DDBJ databases">
        <title>The decoding of complex shrimp genome reveals the adaptation for benthos swimmer, frequently molting mechanism and breeding impact on genome.</title>
        <authorList>
            <person name="Sun Y."/>
            <person name="Gao Y."/>
            <person name="Yu Y."/>
        </authorList>
    </citation>
    <scope>NUCLEOTIDE SEQUENCE [LARGE SCALE GENOMIC DNA]</scope>
    <source>
        <tissue evidence="6">Muscle</tissue>
    </source>
</reference>
<feature type="compositionally biased region" description="Basic and acidic residues" evidence="3">
    <location>
        <begin position="604"/>
        <end position="616"/>
    </location>
</feature>
<dbReference type="Proteomes" id="UP000283509">
    <property type="component" value="Unassembled WGS sequence"/>
</dbReference>
<feature type="compositionally biased region" description="Polar residues" evidence="3">
    <location>
        <begin position="443"/>
        <end position="479"/>
    </location>
</feature>
<dbReference type="STRING" id="6689.A0A3R7SL76"/>
<feature type="region of interest" description="Disordered" evidence="3">
    <location>
        <begin position="346"/>
        <end position="370"/>
    </location>
</feature>
<feature type="compositionally biased region" description="Low complexity" evidence="3">
    <location>
        <begin position="709"/>
        <end position="732"/>
    </location>
</feature>
<dbReference type="CDD" id="cd11779">
    <property type="entry name" value="SH3_Irsp53_BAIAP2L"/>
    <property type="match status" value="1"/>
</dbReference>
<feature type="compositionally biased region" description="Pro residues" evidence="3">
    <location>
        <begin position="833"/>
        <end position="847"/>
    </location>
</feature>
<dbReference type="SUPFAM" id="SSF50044">
    <property type="entry name" value="SH3-domain"/>
    <property type="match status" value="1"/>
</dbReference>
<dbReference type="Pfam" id="PF08397">
    <property type="entry name" value="IMD"/>
    <property type="match status" value="1"/>
</dbReference>